<dbReference type="GO" id="GO:0009279">
    <property type="term" value="C:cell outer membrane"/>
    <property type="evidence" value="ECO:0007669"/>
    <property type="project" value="UniProtKB-SubCell"/>
</dbReference>
<keyword evidence="8 13" id="KW-0798">TonB box</keyword>
<keyword evidence="5 12" id="KW-0812">Transmembrane</keyword>
<organism evidence="17 18">
    <name type="scientific">Chitinibacter fontanus</name>
    <dbReference type="NCBI Taxonomy" id="1737446"/>
    <lineage>
        <taxon>Bacteria</taxon>
        <taxon>Pseudomonadati</taxon>
        <taxon>Pseudomonadota</taxon>
        <taxon>Betaproteobacteria</taxon>
        <taxon>Neisseriales</taxon>
        <taxon>Chitinibacteraceae</taxon>
        <taxon>Chitinibacter</taxon>
    </lineage>
</organism>
<evidence type="ECO:0000256" key="13">
    <source>
        <dbReference type="RuleBase" id="RU003357"/>
    </source>
</evidence>
<dbReference type="SUPFAM" id="SSF56935">
    <property type="entry name" value="Porins"/>
    <property type="match status" value="1"/>
</dbReference>
<feature type="signal peptide" evidence="14">
    <location>
        <begin position="1"/>
        <end position="22"/>
    </location>
</feature>
<feature type="domain" description="TonB-dependent receptor-like beta-barrel" evidence="15">
    <location>
        <begin position="205"/>
        <end position="583"/>
    </location>
</feature>
<dbReference type="PANTHER" id="PTHR30069:SF53">
    <property type="entry name" value="COLICIN I RECEPTOR-RELATED"/>
    <property type="match status" value="1"/>
</dbReference>
<dbReference type="InterPro" id="IPR037066">
    <property type="entry name" value="Plug_dom_sf"/>
</dbReference>
<proteinExistence type="inferred from homology"/>
<accession>A0A7D5ZAP2</accession>
<dbReference type="Pfam" id="PF00593">
    <property type="entry name" value="TonB_dep_Rec_b-barrel"/>
    <property type="match status" value="1"/>
</dbReference>
<reference evidence="17 18" key="1">
    <citation type="journal article" date="2016" name="Int. J. Syst. Evol. Microbiol.">
        <title>Chitinibacter fontanus sp. nov., isolated from a spring.</title>
        <authorList>
            <person name="Sheu S.Y."/>
            <person name="Li Y.S."/>
            <person name="Young C.C."/>
            <person name="Chen W.M."/>
        </authorList>
    </citation>
    <scope>NUCLEOTIDE SEQUENCE [LARGE SCALE GENOMIC DNA]</scope>
    <source>
        <strain evidence="17 18">STM-7</strain>
    </source>
</reference>
<evidence type="ECO:0000256" key="9">
    <source>
        <dbReference type="ARBA" id="ARBA00023136"/>
    </source>
</evidence>
<dbReference type="Gene3D" id="2.40.170.20">
    <property type="entry name" value="TonB-dependent receptor, beta-barrel domain"/>
    <property type="match status" value="1"/>
</dbReference>
<evidence type="ECO:0000259" key="15">
    <source>
        <dbReference type="Pfam" id="PF00593"/>
    </source>
</evidence>
<gene>
    <name evidence="17" type="ORF">HZU75_15535</name>
</gene>
<keyword evidence="11 12" id="KW-0998">Cell outer membrane</keyword>
<dbReference type="RefSeq" id="WP_180306896.1">
    <property type="nucleotide sequence ID" value="NZ_CP058952.1"/>
</dbReference>
<evidence type="ECO:0000256" key="7">
    <source>
        <dbReference type="ARBA" id="ARBA00023065"/>
    </source>
</evidence>
<evidence type="ECO:0000256" key="2">
    <source>
        <dbReference type="ARBA" id="ARBA00009810"/>
    </source>
</evidence>
<dbReference type="PROSITE" id="PS52016">
    <property type="entry name" value="TONB_DEPENDENT_REC_3"/>
    <property type="match status" value="1"/>
</dbReference>
<dbReference type="GO" id="GO:0006811">
    <property type="term" value="P:monoatomic ion transport"/>
    <property type="evidence" value="ECO:0007669"/>
    <property type="project" value="UniProtKB-KW"/>
</dbReference>
<evidence type="ECO:0000256" key="4">
    <source>
        <dbReference type="ARBA" id="ARBA00022452"/>
    </source>
</evidence>
<evidence type="ECO:0000256" key="3">
    <source>
        <dbReference type="ARBA" id="ARBA00022448"/>
    </source>
</evidence>
<protein>
    <submittedName>
        <fullName evidence="17">TonB-dependent receptor</fullName>
    </submittedName>
</protein>
<keyword evidence="10 17" id="KW-0675">Receptor</keyword>
<evidence type="ECO:0000256" key="14">
    <source>
        <dbReference type="SAM" id="SignalP"/>
    </source>
</evidence>
<dbReference type="KEGG" id="cfon:HZU75_15535"/>
<keyword evidence="3 12" id="KW-0813">Transport</keyword>
<sequence>MTPRFSKLYLICLSAIATMAHADVTQLDEVVVTAARVAQPAREVVGDVTILTQQEIASQGNTSLPELLARQPGVQITSNGGAGKSGGVFIRGASANQTVVLIDGVRYGSATTGQAALQHLPLAQVDRIEILRGPAASLYGADAIGGVIQIFTKRGGKGFTPSVEVGYGTQNSVEASASLAGGNEQTRYSIGLAHSKTDGVSALVLPKYQKYNSDDDGYENNSLSANFSHQFNAANEVGASLLLAKVNNHYDNAYAAKYYDYRDEGTNGSATVWSKNQFTSNWTSKIQAGSSIDDSYSYAPAKTPALEETRIKTRQNQLAWQNDIKVGPGVATLGVETLVQDVSKTGGNYTVDHRRINSLLGGYLANLGDFTLQANLRSDDNSQFDRQTTGTLGGAWQATDNIQLGASYGTGYQAPTFNQLYWPNWGNPNLKPQESEGGEVFARYQTNQLKLGATLYRNEVKDFILNDRNAVKNVDKVRLSGLTLTADWAKDGLEAGFSYDYLDALDQKNDRQLELRAKNSGVVYAGLSTSQWRVRGEMQAQGQRFDDVYGEGRKTLAGYALFNLVGEYQVAKDWAVTARVNNVFDKEYTQVYDYSTVGLNGMLSVRWSPK</sequence>
<evidence type="ECO:0000256" key="11">
    <source>
        <dbReference type="ARBA" id="ARBA00023237"/>
    </source>
</evidence>
<dbReference type="PANTHER" id="PTHR30069">
    <property type="entry name" value="TONB-DEPENDENT OUTER MEMBRANE RECEPTOR"/>
    <property type="match status" value="1"/>
</dbReference>
<evidence type="ECO:0000256" key="5">
    <source>
        <dbReference type="ARBA" id="ARBA00022692"/>
    </source>
</evidence>
<name>A0A7D5ZAP2_9NEIS</name>
<comment type="subcellular location">
    <subcellularLocation>
        <location evidence="1 12">Cell outer membrane</location>
        <topology evidence="1 12">Multi-pass membrane protein</topology>
    </subcellularLocation>
</comment>
<keyword evidence="4 12" id="KW-1134">Transmembrane beta strand</keyword>
<dbReference type="InterPro" id="IPR000531">
    <property type="entry name" value="Beta-barrel_TonB"/>
</dbReference>
<dbReference type="Pfam" id="PF07715">
    <property type="entry name" value="Plug"/>
    <property type="match status" value="1"/>
</dbReference>
<dbReference type="GO" id="GO:0015889">
    <property type="term" value="P:cobalamin transport"/>
    <property type="evidence" value="ECO:0007669"/>
    <property type="project" value="TreeGrafter"/>
</dbReference>
<dbReference type="CDD" id="cd01347">
    <property type="entry name" value="ligand_gated_channel"/>
    <property type="match status" value="1"/>
</dbReference>
<keyword evidence="7" id="KW-0406">Ion transport</keyword>
<feature type="domain" description="TonB-dependent receptor plug" evidence="16">
    <location>
        <begin position="41"/>
        <end position="147"/>
    </location>
</feature>
<feature type="chain" id="PRO_5028973465" evidence="14">
    <location>
        <begin position="23"/>
        <end position="610"/>
    </location>
</feature>
<keyword evidence="6 14" id="KW-0732">Signal</keyword>
<evidence type="ECO:0000259" key="16">
    <source>
        <dbReference type="Pfam" id="PF07715"/>
    </source>
</evidence>
<keyword evidence="18" id="KW-1185">Reference proteome</keyword>
<evidence type="ECO:0000256" key="1">
    <source>
        <dbReference type="ARBA" id="ARBA00004571"/>
    </source>
</evidence>
<dbReference type="Gene3D" id="2.170.130.10">
    <property type="entry name" value="TonB-dependent receptor, plug domain"/>
    <property type="match status" value="1"/>
</dbReference>
<evidence type="ECO:0000256" key="12">
    <source>
        <dbReference type="PROSITE-ProRule" id="PRU01360"/>
    </source>
</evidence>
<evidence type="ECO:0000256" key="6">
    <source>
        <dbReference type="ARBA" id="ARBA00022729"/>
    </source>
</evidence>
<keyword evidence="9 12" id="KW-0472">Membrane</keyword>
<comment type="similarity">
    <text evidence="2 12 13">Belongs to the TonB-dependent receptor family.</text>
</comment>
<dbReference type="InterPro" id="IPR036942">
    <property type="entry name" value="Beta-barrel_TonB_sf"/>
</dbReference>
<evidence type="ECO:0000256" key="8">
    <source>
        <dbReference type="ARBA" id="ARBA00023077"/>
    </source>
</evidence>
<evidence type="ECO:0000313" key="18">
    <source>
        <dbReference type="Proteomes" id="UP000510822"/>
    </source>
</evidence>
<dbReference type="AlphaFoldDB" id="A0A7D5ZAP2"/>
<dbReference type="Proteomes" id="UP000510822">
    <property type="component" value="Chromosome"/>
</dbReference>
<dbReference type="InterPro" id="IPR039426">
    <property type="entry name" value="TonB-dep_rcpt-like"/>
</dbReference>
<evidence type="ECO:0000256" key="10">
    <source>
        <dbReference type="ARBA" id="ARBA00023170"/>
    </source>
</evidence>
<dbReference type="InterPro" id="IPR012910">
    <property type="entry name" value="Plug_dom"/>
</dbReference>
<dbReference type="EMBL" id="CP058952">
    <property type="protein sequence ID" value="QLI82822.1"/>
    <property type="molecule type" value="Genomic_DNA"/>
</dbReference>
<evidence type="ECO:0000313" key="17">
    <source>
        <dbReference type="EMBL" id="QLI82822.1"/>
    </source>
</evidence>